<proteinExistence type="predicted"/>
<gene>
    <name evidence="1" type="ORF">CEK71_22100</name>
</gene>
<sequence length="241" mass="25593">MFGPVKVGFGEYLGRFYAGLVATSAPLQAYSARGLAKSIVWCPGRMVDQAEAMLAAWQEHANDGEATTPAPLPVLLVAMGSNYSPVANSAPQLAETLPIILADDAKQRLFGLKTVMAALPMQVVVMAAEQPTALALAAQLGLYMRQPANRRFTAAYTFAGLSYDWPVVLAESGVAFKTVTHDYHNLTVIAADFVLQATVPLYDAPTADNPNRADDGVPGTDDPAGYLRVAQVNTVEQPPSV</sequence>
<evidence type="ECO:0000313" key="1">
    <source>
        <dbReference type="EMBL" id="ASF48530.1"/>
    </source>
</evidence>
<reference evidence="1 2" key="1">
    <citation type="submission" date="2017-06" db="EMBL/GenBank/DDBJ databases">
        <title>Genome Sequencing of the methanotroph Methylovulum psychrotolerants str. HV10-M2 isolated from a high-altitude environment.</title>
        <authorList>
            <person name="Mateos-Rivera A."/>
        </authorList>
    </citation>
    <scope>NUCLEOTIDE SEQUENCE [LARGE SCALE GENOMIC DNA]</scope>
    <source>
        <strain evidence="1 2">HV10_M2</strain>
    </source>
</reference>
<dbReference type="RefSeq" id="WP_088621392.1">
    <property type="nucleotide sequence ID" value="NZ_CP022129.1"/>
</dbReference>
<organism evidence="1 2">
    <name type="scientific">Methylovulum psychrotolerans</name>
    <dbReference type="NCBI Taxonomy" id="1704499"/>
    <lineage>
        <taxon>Bacteria</taxon>
        <taxon>Pseudomonadati</taxon>
        <taxon>Pseudomonadota</taxon>
        <taxon>Gammaproteobacteria</taxon>
        <taxon>Methylococcales</taxon>
        <taxon>Methylococcaceae</taxon>
        <taxon>Methylovulum</taxon>
    </lineage>
</organism>
<dbReference type="AlphaFoldDB" id="A0A1Z4C4U2"/>
<dbReference type="OrthoDB" id="9152664at2"/>
<name>A0A1Z4C4U2_9GAMM</name>
<evidence type="ECO:0000313" key="2">
    <source>
        <dbReference type="Proteomes" id="UP000197019"/>
    </source>
</evidence>
<protein>
    <submittedName>
        <fullName evidence="1">Uncharacterized protein</fullName>
    </submittedName>
</protein>
<keyword evidence="2" id="KW-1185">Reference proteome</keyword>
<dbReference type="Proteomes" id="UP000197019">
    <property type="component" value="Chromosome"/>
</dbReference>
<dbReference type="KEGG" id="mpsy:CEK71_22100"/>
<accession>A0A1Z4C4U2</accession>
<dbReference type="EMBL" id="CP022129">
    <property type="protein sequence ID" value="ASF48530.1"/>
    <property type="molecule type" value="Genomic_DNA"/>
</dbReference>